<feature type="transmembrane region" description="Helical" evidence="2">
    <location>
        <begin position="173"/>
        <end position="193"/>
    </location>
</feature>
<evidence type="ECO:0000313" key="4">
    <source>
        <dbReference type="Proteomes" id="UP001252243"/>
    </source>
</evidence>
<accession>A0ABU1UBT9</accession>
<name>A0ABU1UBT9_9MICC</name>
<keyword evidence="2" id="KW-0472">Membrane</keyword>
<protein>
    <recommendedName>
        <fullName evidence="5">Integral membrane protein</fullName>
    </recommendedName>
</protein>
<comment type="caution">
    <text evidence="3">The sequence shown here is derived from an EMBL/GenBank/DDBJ whole genome shotgun (WGS) entry which is preliminary data.</text>
</comment>
<evidence type="ECO:0000256" key="2">
    <source>
        <dbReference type="SAM" id="Phobius"/>
    </source>
</evidence>
<reference evidence="3 4" key="1">
    <citation type="submission" date="2023-07" db="EMBL/GenBank/DDBJ databases">
        <title>Sorghum-associated microbial communities from plants grown in Nebraska, USA.</title>
        <authorList>
            <person name="Schachtman D."/>
        </authorList>
    </citation>
    <scope>NUCLEOTIDE SEQUENCE [LARGE SCALE GENOMIC DNA]</scope>
    <source>
        <strain evidence="3 4">BE167</strain>
    </source>
</reference>
<feature type="compositionally biased region" description="Low complexity" evidence="1">
    <location>
        <begin position="44"/>
        <end position="79"/>
    </location>
</feature>
<feature type="region of interest" description="Disordered" evidence="1">
    <location>
        <begin position="1"/>
        <end position="104"/>
    </location>
</feature>
<gene>
    <name evidence="3" type="ORF">J2X01_001926</name>
</gene>
<keyword evidence="4" id="KW-1185">Reference proteome</keyword>
<organism evidence="3 4">
    <name type="scientific">Arthrobacter ginsengisoli</name>
    <dbReference type="NCBI Taxonomy" id="1356565"/>
    <lineage>
        <taxon>Bacteria</taxon>
        <taxon>Bacillati</taxon>
        <taxon>Actinomycetota</taxon>
        <taxon>Actinomycetes</taxon>
        <taxon>Micrococcales</taxon>
        <taxon>Micrococcaceae</taxon>
        <taxon>Arthrobacter</taxon>
    </lineage>
</organism>
<dbReference type="Proteomes" id="UP001252243">
    <property type="component" value="Unassembled WGS sequence"/>
</dbReference>
<dbReference type="EMBL" id="JAVDVQ010000006">
    <property type="protein sequence ID" value="MDR7082637.1"/>
    <property type="molecule type" value="Genomic_DNA"/>
</dbReference>
<evidence type="ECO:0000313" key="3">
    <source>
        <dbReference type="EMBL" id="MDR7082637.1"/>
    </source>
</evidence>
<dbReference type="RefSeq" id="WP_310056190.1">
    <property type="nucleotide sequence ID" value="NZ_JAVDVQ010000006.1"/>
</dbReference>
<sequence length="262" mass="27547">MSNPNEVPRPQQPGAQPPTAGNVPPSGSEPPGVTPPAPGGYDVPGYQAPPQQEGQGYPPQGYEPQPGAGQPPAYQGPQGYQPPPDYQTTPDYQAAGRPRGGFRFEMPTDRPQNFNDAMPRGGFSGMFTVTGMPTELKVSYWIWLIGGLLGLLGGVIGLFGSFVLLAVAPGLGFVVFLLVLVALALAAAQVILSMKMKEGREWARFALTIVAGISLLLAILNASAAEGRGGGSWPSFIVSLAAVVLMWMPNSQAWFASLRGRS</sequence>
<evidence type="ECO:0008006" key="5">
    <source>
        <dbReference type="Google" id="ProtNLM"/>
    </source>
</evidence>
<keyword evidence="2" id="KW-0812">Transmembrane</keyword>
<proteinExistence type="predicted"/>
<evidence type="ECO:0000256" key="1">
    <source>
        <dbReference type="SAM" id="MobiDB-lite"/>
    </source>
</evidence>
<feature type="transmembrane region" description="Helical" evidence="2">
    <location>
        <begin position="140"/>
        <end position="167"/>
    </location>
</feature>
<feature type="compositionally biased region" description="Low complexity" evidence="1">
    <location>
        <begin position="8"/>
        <end position="18"/>
    </location>
</feature>
<keyword evidence="2" id="KW-1133">Transmembrane helix</keyword>
<feature type="transmembrane region" description="Helical" evidence="2">
    <location>
        <begin position="205"/>
        <end position="224"/>
    </location>
</feature>
<feature type="transmembrane region" description="Helical" evidence="2">
    <location>
        <begin position="236"/>
        <end position="256"/>
    </location>
</feature>